<dbReference type="InterPro" id="IPR051012">
    <property type="entry name" value="CellSynth/LPSAsmb/PSIAsmb"/>
</dbReference>
<sequence length="417" mass="45857">ALALVPAWEAAEDLLLQLLLEQGKTADARARIHRRLWQRADQSDLWRLLAITLDQRDRLETAFYACQRACRFDPDNVEAHRLLGWLAHRTGRIAKAAESARRTVALTGGDVPAAIQAAFLLEAATRIGTASVAEAATLAERAVFLAPSAAEAWRALGHVRLTQHRWEDAEAALRTAVELAPDGLDAARQLAGLFLGRGRLAEAEARLLHLLRQHPEDKIGRLLLAETYQKNCRYDDGLAALAAWQDWPDGALRAAWLLADRAAPGDWAEAIALCQQVIHVGGSVKAAGEVLARLAGLGSVEAEAALDLLPRYEAWKIYRHALRVAVYRYGHGPFCRLARLAQARFPDEAWIETAAFLRRGSMRISPRPRGRRRRGTGIGACAAERGYPRRARPCAVMIKSALLIWRAISTLPCCAAC</sequence>
<dbReference type="PANTHER" id="PTHR45586:SF1">
    <property type="entry name" value="LIPOPOLYSACCHARIDE ASSEMBLY PROTEIN B"/>
    <property type="match status" value="1"/>
</dbReference>
<evidence type="ECO:0000313" key="5">
    <source>
        <dbReference type="Proteomes" id="UP000033774"/>
    </source>
</evidence>
<evidence type="ECO:0000256" key="2">
    <source>
        <dbReference type="ARBA" id="ARBA00022803"/>
    </source>
</evidence>
<dbReference type="Pfam" id="PF14559">
    <property type="entry name" value="TPR_19"/>
    <property type="match status" value="1"/>
</dbReference>
<proteinExistence type="predicted"/>
<dbReference type="SUPFAM" id="SSF48452">
    <property type="entry name" value="TPR-like"/>
    <property type="match status" value="1"/>
</dbReference>
<dbReference type="OrthoDB" id="4961906at2"/>
<dbReference type="SMART" id="SM00028">
    <property type="entry name" value="TPR"/>
    <property type="match status" value="4"/>
</dbReference>
<dbReference type="RefSeq" id="WP_045777308.1">
    <property type="nucleotide sequence ID" value="NZ_LAJY01000720.1"/>
</dbReference>
<evidence type="ECO:0000256" key="3">
    <source>
        <dbReference type="PROSITE-ProRule" id="PRU00339"/>
    </source>
</evidence>
<keyword evidence="5" id="KW-1185">Reference proteome</keyword>
<dbReference type="Proteomes" id="UP000033774">
    <property type="component" value="Unassembled WGS sequence"/>
</dbReference>
<dbReference type="InterPro" id="IPR011990">
    <property type="entry name" value="TPR-like_helical_dom_sf"/>
</dbReference>
<evidence type="ECO:0000256" key="1">
    <source>
        <dbReference type="ARBA" id="ARBA00022737"/>
    </source>
</evidence>
<evidence type="ECO:0000313" key="4">
    <source>
        <dbReference type="EMBL" id="KJV08205.1"/>
    </source>
</evidence>
<name>A0A0F3IN96_9PROT</name>
<protein>
    <submittedName>
        <fullName evidence="4">Uncharacterized protein</fullName>
    </submittedName>
</protein>
<keyword evidence="1" id="KW-0677">Repeat</keyword>
<dbReference type="Pfam" id="PF13432">
    <property type="entry name" value="TPR_16"/>
    <property type="match status" value="1"/>
</dbReference>
<dbReference type="PROSITE" id="PS50005">
    <property type="entry name" value="TPR"/>
    <property type="match status" value="1"/>
</dbReference>
<accession>A0A0F3IN96</accession>
<dbReference type="AlphaFoldDB" id="A0A0F3IN96"/>
<feature type="non-terminal residue" evidence="4">
    <location>
        <position position="1"/>
    </location>
</feature>
<dbReference type="InterPro" id="IPR019734">
    <property type="entry name" value="TPR_rpt"/>
</dbReference>
<gene>
    <name evidence="4" type="ORF">VZ95_19270</name>
</gene>
<dbReference type="Gene3D" id="1.25.40.10">
    <property type="entry name" value="Tetratricopeptide repeat domain"/>
    <property type="match status" value="2"/>
</dbReference>
<reference evidence="4 5" key="1">
    <citation type="submission" date="2015-03" db="EMBL/GenBank/DDBJ databases">
        <title>Draft genome sequence of Elstera litoralis.</title>
        <authorList>
            <person name="Rahalkar M.C."/>
            <person name="Dhakephalkar P.K."/>
            <person name="Pore S.D."/>
            <person name="Arora P."/>
            <person name="Kapse N.G."/>
            <person name="Pandit P.S."/>
        </authorList>
    </citation>
    <scope>NUCLEOTIDE SEQUENCE [LARGE SCALE GENOMIC DNA]</scope>
    <source>
        <strain evidence="4 5">Dia-1</strain>
    </source>
</reference>
<dbReference type="EMBL" id="LAJY01000720">
    <property type="protein sequence ID" value="KJV08205.1"/>
    <property type="molecule type" value="Genomic_DNA"/>
</dbReference>
<organism evidence="4 5">
    <name type="scientific">Elstera litoralis</name>
    <dbReference type="NCBI Taxonomy" id="552518"/>
    <lineage>
        <taxon>Bacteria</taxon>
        <taxon>Pseudomonadati</taxon>
        <taxon>Pseudomonadota</taxon>
        <taxon>Alphaproteobacteria</taxon>
        <taxon>Rhodospirillales</taxon>
        <taxon>Rhodospirillaceae</taxon>
        <taxon>Elstera</taxon>
    </lineage>
</organism>
<keyword evidence="2 3" id="KW-0802">TPR repeat</keyword>
<comment type="caution">
    <text evidence="4">The sequence shown here is derived from an EMBL/GenBank/DDBJ whole genome shotgun (WGS) entry which is preliminary data.</text>
</comment>
<feature type="repeat" description="TPR" evidence="3">
    <location>
        <begin position="150"/>
        <end position="183"/>
    </location>
</feature>
<dbReference type="PANTHER" id="PTHR45586">
    <property type="entry name" value="TPR REPEAT-CONTAINING PROTEIN PA4667"/>
    <property type="match status" value="1"/>
</dbReference>